<sequence>MDALIKYHGKIKSRIPSHIRLTRNKCVSYGLIIRTPQENVLVLQHKVPYCVENFMKRLHDRKITYSEKSIGPRFEEEYLSPENQLEYDRYRRGSAFEDKIDLPRGQLRAEILRKILQNREKGRDILFRYVVRRFEEETGYDPRVRDQGPLAEVQFKSSDGNTYTQYYFLALGFPKQKYNFSKVDSWRDQRLVFEPRLLKVKDVIEILKCQQNIRMDLKHLLLQNPEVWNTVK</sequence>
<protein>
    <submittedName>
        <fullName evidence="1">Uncharacterized protein</fullName>
    </submittedName>
</protein>
<dbReference type="Proteomes" id="UP000887116">
    <property type="component" value="Unassembled WGS sequence"/>
</dbReference>
<accession>A0A8X6H9U7</accession>
<organism evidence="1 2">
    <name type="scientific">Trichonephila clavata</name>
    <name type="common">Joro spider</name>
    <name type="synonym">Nephila clavata</name>
    <dbReference type="NCBI Taxonomy" id="2740835"/>
    <lineage>
        <taxon>Eukaryota</taxon>
        <taxon>Metazoa</taxon>
        <taxon>Ecdysozoa</taxon>
        <taxon>Arthropoda</taxon>
        <taxon>Chelicerata</taxon>
        <taxon>Arachnida</taxon>
        <taxon>Araneae</taxon>
        <taxon>Araneomorphae</taxon>
        <taxon>Entelegynae</taxon>
        <taxon>Araneoidea</taxon>
        <taxon>Nephilidae</taxon>
        <taxon>Trichonephila</taxon>
    </lineage>
</organism>
<comment type="caution">
    <text evidence="1">The sequence shown here is derived from an EMBL/GenBank/DDBJ whole genome shotgun (WGS) entry which is preliminary data.</text>
</comment>
<proteinExistence type="predicted"/>
<dbReference type="AlphaFoldDB" id="A0A8X6H9U7"/>
<evidence type="ECO:0000313" key="2">
    <source>
        <dbReference type="Proteomes" id="UP000887116"/>
    </source>
</evidence>
<reference evidence="1" key="1">
    <citation type="submission" date="2020-07" db="EMBL/GenBank/DDBJ databases">
        <title>Multicomponent nature underlies the extraordinary mechanical properties of spider dragline silk.</title>
        <authorList>
            <person name="Kono N."/>
            <person name="Nakamura H."/>
            <person name="Mori M."/>
            <person name="Yoshida Y."/>
            <person name="Ohtoshi R."/>
            <person name="Malay A.D."/>
            <person name="Moran D.A.P."/>
            <person name="Tomita M."/>
            <person name="Numata K."/>
            <person name="Arakawa K."/>
        </authorList>
    </citation>
    <scope>NUCLEOTIDE SEQUENCE</scope>
</reference>
<evidence type="ECO:0000313" key="1">
    <source>
        <dbReference type="EMBL" id="GFR17960.1"/>
    </source>
</evidence>
<keyword evidence="2" id="KW-1185">Reference proteome</keyword>
<dbReference type="OrthoDB" id="6448832at2759"/>
<name>A0A8X6H9U7_TRICU</name>
<gene>
    <name evidence="1" type="primary">AVEN_97257_1</name>
    <name evidence="1" type="ORF">TNCT_543802</name>
</gene>
<dbReference type="EMBL" id="BMAO01007699">
    <property type="protein sequence ID" value="GFR17960.1"/>
    <property type="molecule type" value="Genomic_DNA"/>
</dbReference>